<evidence type="ECO:0000256" key="1">
    <source>
        <dbReference type="SAM" id="MobiDB-lite"/>
    </source>
</evidence>
<proteinExistence type="predicted"/>
<evidence type="ECO:0000259" key="2">
    <source>
        <dbReference type="SMART" id="SM00966"/>
    </source>
</evidence>
<dbReference type="AlphaFoldDB" id="A0A8B2Z4X4"/>
<accession>A0A8B2Z4X4</accession>
<feature type="domain" description="SpoVT-AbrB" evidence="2">
    <location>
        <begin position="9"/>
        <end position="54"/>
    </location>
</feature>
<dbReference type="GO" id="GO:0003677">
    <property type="term" value="F:DNA binding"/>
    <property type="evidence" value="ECO:0007669"/>
    <property type="project" value="UniProtKB-KW"/>
</dbReference>
<reference evidence="3 4" key="1">
    <citation type="submission" date="2018-08" db="EMBL/GenBank/DDBJ databases">
        <title>A genome reference for cultivated species of the human gut microbiota.</title>
        <authorList>
            <person name="Zou Y."/>
            <person name="Xue W."/>
            <person name="Luo G."/>
        </authorList>
    </citation>
    <scope>NUCLEOTIDE SEQUENCE [LARGE SCALE GENOMIC DNA]</scope>
    <source>
        <strain evidence="3 4">TF10-9AT</strain>
    </source>
</reference>
<dbReference type="EMBL" id="QSQR01000004">
    <property type="protein sequence ID" value="RGK46823.1"/>
    <property type="molecule type" value="Genomic_DNA"/>
</dbReference>
<dbReference type="Pfam" id="PF04014">
    <property type="entry name" value="MazE_antitoxin"/>
    <property type="match status" value="1"/>
</dbReference>
<keyword evidence="3" id="KW-0238">DNA-binding</keyword>
<comment type="caution">
    <text evidence="3">The sequence shown here is derived from an EMBL/GenBank/DDBJ whole genome shotgun (WGS) entry which is preliminary data.</text>
</comment>
<evidence type="ECO:0000313" key="3">
    <source>
        <dbReference type="EMBL" id="RGK46823.1"/>
    </source>
</evidence>
<protein>
    <submittedName>
        <fullName evidence="3">AbrB/MazE/SpoVT family DNA-binding domain-containing protein</fullName>
    </submittedName>
</protein>
<sequence>MTDGKIKVTKIGNKLGFVLPEEIAQKMKISENEEVEYKLVGRRIVLEPSDETGSLAQMFREHPDDYDTDTELVDKGGAVGDELY</sequence>
<organism evidence="3 4">
    <name type="scientific">Ligilactobacillus ruminis</name>
    <dbReference type="NCBI Taxonomy" id="1623"/>
    <lineage>
        <taxon>Bacteria</taxon>
        <taxon>Bacillati</taxon>
        <taxon>Bacillota</taxon>
        <taxon>Bacilli</taxon>
        <taxon>Lactobacillales</taxon>
        <taxon>Lactobacillaceae</taxon>
        <taxon>Ligilactobacillus</taxon>
    </lineage>
</organism>
<dbReference type="Gene3D" id="2.10.260.10">
    <property type="match status" value="1"/>
</dbReference>
<gene>
    <name evidence="3" type="ORF">DXD09_05485</name>
</gene>
<name>A0A8B2Z4X4_9LACO</name>
<dbReference type="SUPFAM" id="SSF89447">
    <property type="entry name" value="AbrB/MazE/MraZ-like"/>
    <property type="match status" value="1"/>
</dbReference>
<dbReference type="InterPro" id="IPR037914">
    <property type="entry name" value="SpoVT-AbrB_sf"/>
</dbReference>
<dbReference type="InterPro" id="IPR007159">
    <property type="entry name" value="SpoVT-AbrB_dom"/>
</dbReference>
<evidence type="ECO:0000313" key="4">
    <source>
        <dbReference type="Proteomes" id="UP000260790"/>
    </source>
</evidence>
<dbReference type="SMART" id="SM00966">
    <property type="entry name" value="SpoVT_AbrB"/>
    <property type="match status" value="1"/>
</dbReference>
<feature type="region of interest" description="Disordered" evidence="1">
    <location>
        <begin position="62"/>
        <end position="84"/>
    </location>
</feature>
<dbReference type="Proteomes" id="UP000260790">
    <property type="component" value="Unassembled WGS sequence"/>
</dbReference>